<keyword evidence="9" id="KW-1185">Reference proteome</keyword>
<keyword evidence="4" id="KW-0255">Endonuclease</keyword>
<keyword evidence="5" id="KW-0378">Hydrolase</keyword>
<gene>
    <name evidence="8" type="ORF">Y1Q_0021455</name>
</gene>
<evidence type="ECO:0000256" key="5">
    <source>
        <dbReference type="ARBA" id="ARBA00022801"/>
    </source>
</evidence>
<dbReference type="GO" id="GO:0016787">
    <property type="term" value="F:hydrolase activity"/>
    <property type="evidence" value="ECO:0007669"/>
    <property type="project" value="UniProtKB-KW"/>
</dbReference>
<evidence type="ECO:0000313" key="9">
    <source>
        <dbReference type="Proteomes" id="UP000050525"/>
    </source>
</evidence>
<evidence type="ECO:0000256" key="3">
    <source>
        <dbReference type="ARBA" id="ARBA00022722"/>
    </source>
</evidence>
<dbReference type="Pfam" id="PF17917">
    <property type="entry name" value="RT_RNaseH"/>
    <property type="match status" value="1"/>
</dbReference>
<protein>
    <recommendedName>
        <fullName evidence="7">Reverse transcriptase RNase H-like domain-containing protein</fullName>
    </recommendedName>
</protein>
<evidence type="ECO:0000256" key="4">
    <source>
        <dbReference type="ARBA" id="ARBA00022759"/>
    </source>
</evidence>
<comment type="caution">
    <text evidence="8">The sequence shown here is derived from an EMBL/GenBank/DDBJ whole genome shotgun (WGS) entry which is preliminary data.</text>
</comment>
<sequence length="74" mass="8148">MKCCSGNWMDTSEITIDAILTQEDSGLERLIAYASRKLLPAETWRRGGRHAAPAPDSNTVCELRLLTAQLGMGR</sequence>
<reference evidence="8 9" key="1">
    <citation type="journal article" date="2012" name="Genome Biol.">
        <title>Sequencing three crocodilian genomes to illuminate the evolution of archosaurs and amniotes.</title>
        <authorList>
            <person name="St John J.A."/>
            <person name="Braun E.L."/>
            <person name="Isberg S.R."/>
            <person name="Miles L.G."/>
            <person name="Chong A.Y."/>
            <person name="Gongora J."/>
            <person name="Dalzell P."/>
            <person name="Moran C."/>
            <person name="Bed'hom B."/>
            <person name="Abzhanov A."/>
            <person name="Burgess S.C."/>
            <person name="Cooksey A.M."/>
            <person name="Castoe T.A."/>
            <person name="Crawford N.G."/>
            <person name="Densmore L.D."/>
            <person name="Drew J.C."/>
            <person name="Edwards S.V."/>
            <person name="Faircloth B.C."/>
            <person name="Fujita M.K."/>
            <person name="Greenwold M.J."/>
            <person name="Hoffmann F.G."/>
            <person name="Howard J.M."/>
            <person name="Iguchi T."/>
            <person name="Janes D.E."/>
            <person name="Khan S.Y."/>
            <person name="Kohno S."/>
            <person name="de Koning A.J."/>
            <person name="Lance S.L."/>
            <person name="McCarthy F.M."/>
            <person name="McCormack J.E."/>
            <person name="Merchant M.E."/>
            <person name="Peterson D.G."/>
            <person name="Pollock D.D."/>
            <person name="Pourmand N."/>
            <person name="Raney B.J."/>
            <person name="Roessler K.A."/>
            <person name="Sanford J.R."/>
            <person name="Sawyer R.H."/>
            <person name="Schmidt C.J."/>
            <person name="Triplett E.W."/>
            <person name="Tuberville T.D."/>
            <person name="Venegas-Anaya M."/>
            <person name="Howard J.T."/>
            <person name="Jarvis E.D."/>
            <person name="Guillette L.J.Jr."/>
            <person name="Glenn T.C."/>
            <person name="Green R.E."/>
            <person name="Ray D.A."/>
        </authorList>
    </citation>
    <scope>NUCLEOTIDE SEQUENCE [LARGE SCALE GENOMIC DNA]</scope>
    <source>
        <strain evidence="8">KSC_2009_1</strain>
    </source>
</reference>
<evidence type="ECO:0000256" key="2">
    <source>
        <dbReference type="ARBA" id="ARBA00022695"/>
    </source>
</evidence>
<dbReference type="AlphaFoldDB" id="A0A151P9Z1"/>
<dbReference type="GO" id="GO:0003964">
    <property type="term" value="F:RNA-directed DNA polymerase activity"/>
    <property type="evidence" value="ECO:0007669"/>
    <property type="project" value="UniProtKB-KW"/>
</dbReference>
<organism evidence="8 9">
    <name type="scientific">Alligator mississippiensis</name>
    <name type="common">American alligator</name>
    <dbReference type="NCBI Taxonomy" id="8496"/>
    <lineage>
        <taxon>Eukaryota</taxon>
        <taxon>Metazoa</taxon>
        <taxon>Chordata</taxon>
        <taxon>Craniata</taxon>
        <taxon>Vertebrata</taxon>
        <taxon>Euteleostomi</taxon>
        <taxon>Archelosauria</taxon>
        <taxon>Archosauria</taxon>
        <taxon>Crocodylia</taxon>
        <taxon>Alligatoridae</taxon>
        <taxon>Alligatorinae</taxon>
        <taxon>Alligator</taxon>
    </lineage>
</organism>
<dbReference type="Proteomes" id="UP000050525">
    <property type="component" value="Unassembled WGS sequence"/>
</dbReference>
<accession>A0A151P9Z1</accession>
<keyword evidence="1" id="KW-0808">Transferase</keyword>
<evidence type="ECO:0000256" key="6">
    <source>
        <dbReference type="ARBA" id="ARBA00022918"/>
    </source>
</evidence>
<dbReference type="GO" id="GO:0004519">
    <property type="term" value="F:endonuclease activity"/>
    <property type="evidence" value="ECO:0007669"/>
    <property type="project" value="UniProtKB-KW"/>
</dbReference>
<dbReference type="EMBL" id="AKHW03000533">
    <property type="protein sequence ID" value="KYO45814.1"/>
    <property type="molecule type" value="Genomic_DNA"/>
</dbReference>
<feature type="domain" description="Reverse transcriptase RNase H-like" evidence="7">
    <location>
        <begin position="9"/>
        <end position="43"/>
    </location>
</feature>
<evidence type="ECO:0000256" key="1">
    <source>
        <dbReference type="ARBA" id="ARBA00022679"/>
    </source>
</evidence>
<keyword evidence="6" id="KW-0695">RNA-directed DNA polymerase</keyword>
<name>A0A151P9Z1_ALLMI</name>
<evidence type="ECO:0000259" key="7">
    <source>
        <dbReference type="Pfam" id="PF17917"/>
    </source>
</evidence>
<proteinExistence type="predicted"/>
<dbReference type="InterPro" id="IPR041373">
    <property type="entry name" value="RT_RNaseH"/>
</dbReference>
<evidence type="ECO:0000313" key="8">
    <source>
        <dbReference type="EMBL" id="KYO45814.1"/>
    </source>
</evidence>
<keyword evidence="3" id="KW-0540">Nuclease</keyword>
<keyword evidence="2" id="KW-0548">Nucleotidyltransferase</keyword>